<dbReference type="OrthoDB" id="3356781at2759"/>
<reference evidence="12 13" key="1">
    <citation type="submission" date="2016-03" db="EMBL/GenBank/DDBJ databases">
        <authorList>
            <person name="Devillers H."/>
        </authorList>
    </citation>
    <scope>NUCLEOTIDE SEQUENCE [LARGE SCALE GENOMIC DNA]</scope>
    <source>
        <strain evidence="12">CBS 11717</strain>
    </source>
</reference>
<organism evidence="12 13">
    <name type="scientific">Lachancea mirantina</name>
    <dbReference type="NCBI Taxonomy" id="1230905"/>
    <lineage>
        <taxon>Eukaryota</taxon>
        <taxon>Fungi</taxon>
        <taxon>Dikarya</taxon>
        <taxon>Ascomycota</taxon>
        <taxon>Saccharomycotina</taxon>
        <taxon>Saccharomycetes</taxon>
        <taxon>Saccharomycetales</taxon>
        <taxon>Saccharomycetaceae</taxon>
        <taxon>Lachancea</taxon>
    </lineage>
</organism>
<comment type="subcellular location">
    <subcellularLocation>
        <location evidence="1">Mitochondrion</location>
    </subcellularLocation>
</comment>
<keyword evidence="13" id="KW-1185">Reference proteome</keyword>
<evidence type="ECO:0000256" key="7">
    <source>
        <dbReference type="ARBA" id="ARBA00023274"/>
    </source>
</evidence>
<evidence type="ECO:0000256" key="1">
    <source>
        <dbReference type="ARBA" id="ARBA00004173"/>
    </source>
</evidence>
<dbReference type="InterPro" id="IPR018079">
    <property type="entry name" value="Ribosomal_uS4_CS"/>
</dbReference>
<feature type="domain" description="RNA-binding S4" evidence="11">
    <location>
        <begin position="103"/>
        <end position="163"/>
    </location>
</feature>
<evidence type="ECO:0000256" key="6">
    <source>
        <dbReference type="ARBA" id="ARBA00023128"/>
    </source>
</evidence>
<keyword evidence="5" id="KW-0689">Ribosomal protein</keyword>
<sequence length="481" mass="54976">MPRKAVLLKSLSRGRIRTSFNKYNLFNLYKKGNVDFRSKTLYQQKWTAKQETRAYHGEHLTEGRWQTFFTPKLHSVAQLDASLRGGEMQPTPILIQTFAVLEKRLDFALFRAMFASSVRQARQFILHGNVRVNGVKITQPGYTLKAGDVFNVNPEKVLQALGAKKPGFQEALKVDRVQVAVWNKYVKEAKSSPRQMWEKKQDKLRSLEDSSPKKQEYLEFLQNYNATLTSRMEKEIKNCTKESVVTKLIQAGTSASDPDSPLAEDFQPQFYGDSVLGKMALRCYQDLLKSGQLPVRDIKGKKQAEVEKIARSLLNPTEESQKSLSDGAKKSLRAAKNTVSELLASQDDYVRKLYESKRASEQTLSIPFDSKWASRLSTLAPLNLKELGEDENKARNAIHLPWQKGVFGRQDPSRSYFTPWKPRPFLAPFAILPHHLEISFKTCHAVYLRDPVARPGHSEVISPFGMPTHERAYMYYVRRGK</sequence>
<comment type="function">
    <text evidence="8">Component of the mitochondrial ribosome (mitoribosome), a dedicated translation machinery responsible for the synthesis of mitochondrial genome-encoded proteins, including at least some of the essential transmembrane subunits of the mitochondrial respiratory chain. The mitoribosomes are attached to the mitochondrial inner membrane and translation products are cotranslationally integrated into the membrane.</text>
</comment>
<comment type="similarity">
    <text evidence="2">Belongs to the universal ribosomal protein uS4 family.</text>
</comment>
<dbReference type="AlphaFoldDB" id="A0A1G4ITF4"/>
<evidence type="ECO:0000256" key="9">
    <source>
        <dbReference type="ARBA" id="ARBA00071419"/>
    </source>
</evidence>
<name>A0A1G4ITF4_9SACH</name>
<dbReference type="PROSITE" id="PS50889">
    <property type="entry name" value="S4"/>
    <property type="match status" value="1"/>
</dbReference>
<dbReference type="Pfam" id="PF01479">
    <property type="entry name" value="S4"/>
    <property type="match status" value="1"/>
</dbReference>
<dbReference type="PANTHER" id="PTHR11831">
    <property type="entry name" value="30S 40S RIBOSOMAL PROTEIN"/>
    <property type="match status" value="1"/>
</dbReference>
<dbReference type="GO" id="GO:0005763">
    <property type="term" value="C:mitochondrial small ribosomal subunit"/>
    <property type="evidence" value="ECO:0007669"/>
    <property type="project" value="TreeGrafter"/>
</dbReference>
<evidence type="ECO:0000259" key="11">
    <source>
        <dbReference type="SMART" id="SM00363"/>
    </source>
</evidence>
<evidence type="ECO:0000256" key="3">
    <source>
        <dbReference type="ARBA" id="ARBA00022730"/>
    </source>
</evidence>
<dbReference type="InterPro" id="IPR036986">
    <property type="entry name" value="S4_RNA-bd_sf"/>
</dbReference>
<protein>
    <recommendedName>
        <fullName evidence="9">Small ribosomal subunit protein uS4m</fullName>
    </recommendedName>
</protein>
<accession>A0A1G4ITF4</accession>
<evidence type="ECO:0000256" key="2">
    <source>
        <dbReference type="ARBA" id="ARBA00007465"/>
    </source>
</evidence>
<keyword evidence="3 10" id="KW-0699">rRNA-binding</keyword>
<proteinExistence type="inferred from homology"/>
<evidence type="ECO:0000256" key="8">
    <source>
        <dbReference type="ARBA" id="ARBA00037226"/>
    </source>
</evidence>
<dbReference type="SMART" id="SM00363">
    <property type="entry name" value="S4"/>
    <property type="match status" value="1"/>
</dbReference>
<dbReference type="InterPro" id="IPR022801">
    <property type="entry name" value="Ribosomal_uS4"/>
</dbReference>
<dbReference type="GO" id="GO:0003735">
    <property type="term" value="F:structural constituent of ribosome"/>
    <property type="evidence" value="ECO:0007669"/>
    <property type="project" value="TreeGrafter"/>
</dbReference>
<dbReference type="InterPro" id="IPR002942">
    <property type="entry name" value="S4_RNA-bd"/>
</dbReference>
<evidence type="ECO:0000256" key="5">
    <source>
        <dbReference type="ARBA" id="ARBA00022980"/>
    </source>
</evidence>
<dbReference type="CDD" id="cd00165">
    <property type="entry name" value="S4"/>
    <property type="match status" value="1"/>
</dbReference>
<evidence type="ECO:0000313" key="13">
    <source>
        <dbReference type="Proteomes" id="UP000191024"/>
    </source>
</evidence>
<dbReference type="PROSITE" id="PS00632">
    <property type="entry name" value="RIBOSOMAL_S4"/>
    <property type="match status" value="1"/>
</dbReference>
<dbReference type="PANTHER" id="PTHR11831:SF4">
    <property type="entry name" value="SMALL RIBOSOMAL SUBUNIT PROTEIN US4M"/>
    <property type="match status" value="1"/>
</dbReference>
<evidence type="ECO:0000313" key="12">
    <source>
        <dbReference type="EMBL" id="SCU80250.1"/>
    </source>
</evidence>
<dbReference type="STRING" id="1230905.A0A1G4ITF4"/>
<dbReference type="Proteomes" id="UP000191024">
    <property type="component" value="Chromosome B"/>
</dbReference>
<keyword evidence="7" id="KW-0687">Ribonucleoprotein</keyword>
<dbReference type="EMBL" id="LT598464">
    <property type="protein sequence ID" value="SCU80250.1"/>
    <property type="molecule type" value="Genomic_DNA"/>
</dbReference>
<keyword evidence="6" id="KW-0496">Mitochondrion</keyword>
<evidence type="ECO:0000256" key="4">
    <source>
        <dbReference type="ARBA" id="ARBA00022884"/>
    </source>
</evidence>
<dbReference type="GO" id="GO:0019843">
    <property type="term" value="F:rRNA binding"/>
    <property type="evidence" value="ECO:0007669"/>
    <property type="project" value="UniProtKB-KW"/>
</dbReference>
<keyword evidence="4 10" id="KW-0694">RNA-binding</keyword>
<dbReference type="Gene3D" id="3.10.290.10">
    <property type="entry name" value="RNA-binding S4 domain"/>
    <property type="match status" value="1"/>
</dbReference>
<gene>
    <name evidence="12" type="ORF">LAMI_0B01376G</name>
</gene>
<dbReference type="SUPFAM" id="SSF55174">
    <property type="entry name" value="Alpha-L RNA-binding motif"/>
    <property type="match status" value="1"/>
</dbReference>
<evidence type="ECO:0000256" key="10">
    <source>
        <dbReference type="PROSITE-ProRule" id="PRU00182"/>
    </source>
</evidence>
<dbReference type="FunFam" id="3.10.290.10:FF:000025">
    <property type="entry name" value="30S ribosomal subunit S4"/>
    <property type="match status" value="1"/>
</dbReference>
<dbReference type="GO" id="GO:0042274">
    <property type="term" value="P:ribosomal small subunit biogenesis"/>
    <property type="evidence" value="ECO:0007669"/>
    <property type="project" value="TreeGrafter"/>
</dbReference>